<sequence>MELSTIYTPELFQFVQDHLTEDPAQLLLRHRQSDKFDLKEAVAQIAARQKGLRKLPEWAANEAVIFPPAVSMEQCSSEQTATFKQRLAKGAFLLDLTGGFGVDAYYLGKHFEKVVYVERQEKLAAIADYNFSVLSGMEGTYQVHCDDALAFLKTVKEKADWIYADPARRGGGNQKLYKLADCEPNIISHWDILTQKTHNIMVKASPMLDIKEAIRELPALSEVHVVAVKNEVKELLLVWKEGEKESSRVITWDLPSDEPFRFKLGEEEHATATFSLPEKYLVLPSAAILKAGAFKSFGNRYQLHKLHPHTHLYTTDELAKTSGILGRVFMIQGEVKMDRKTIGKVFPSGQVNVITRNYPMKPEIIKKKFRLKDGGEDYLIACTVQDGTPKAFRCKRMG</sequence>
<dbReference type="GO" id="GO:0008168">
    <property type="term" value="F:methyltransferase activity"/>
    <property type="evidence" value="ECO:0007669"/>
    <property type="project" value="UniProtKB-KW"/>
</dbReference>
<keyword evidence="3" id="KW-0808">Transferase</keyword>
<dbReference type="Proteomes" id="UP000316614">
    <property type="component" value="Chromosome"/>
</dbReference>
<dbReference type="InterPro" id="IPR054168">
    <property type="entry name" value="PG_1098_Fer"/>
</dbReference>
<dbReference type="Gene3D" id="1.10.10.1110">
    <property type="entry name" value="Methyltransferase PG1098, N-terminal domain"/>
    <property type="match status" value="1"/>
</dbReference>
<dbReference type="GO" id="GO:0032259">
    <property type="term" value="P:methylation"/>
    <property type="evidence" value="ECO:0007669"/>
    <property type="project" value="UniProtKB-KW"/>
</dbReference>
<dbReference type="AlphaFoldDB" id="A0A514CE44"/>
<gene>
    <name evidence="3" type="ORF">FKX85_03200</name>
</gene>
<keyword evidence="3" id="KW-0489">Methyltransferase</keyword>
<dbReference type="Pfam" id="PF22013">
    <property type="entry name" value="PG_1098_Fer"/>
    <property type="match status" value="1"/>
</dbReference>
<evidence type="ECO:0000259" key="2">
    <source>
        <dbReference type="Pfam" id="PF22013"/>
    </source>
</evidence>
<dbReference type="InterPro" id="IPR041497">
    <property type="entry name" value="Thump-like"/>
</dbReference>
<proteinExistence type="predicted"/>
<dbReference type="SUPFAM" id="SSF53335">
    <property type="entry name" value="S-adenosyl-L-methionine-dependent methyltransferases"/>
    <property type="match status" value="1"/>
</dbReference>
<reference evidence="3 4" key="1">
    <citation type="submission" date="2019-06" db="EMBL/GenBank/DDBJ databases">
        <title>Echinicola alkalisoli sp. nov. isolated from saline soil.</title>
        <authorList>
            <person name="Sun J.-Q."/>
            <person name="Xu L."/>
        </authorList>
    </citation>
    <scope>NUCLEOTIDE SEQUENCE [LARGE SCALE GENOMIC DNA]</scope>
    <source>
        <strain evidence="3 4">LN3S3</strain>
    </source>
</reference>
<dbReference type="KEGG" id="echi:FKX85_03200"/>
<feature type="domain" description="THUMP-like" evidence="1">
    <location>
        <begin position="326"/>
        <end position="396"/>
    </location>
</feature>
<accession>A0A514CE44</accession>
<evidence type="ECO:0000313" key="3">
    <source>
        <dbReference type="EMBL" id="QDH78095.1"/>
    </source>
</evidence>
<evidence type="ECO:0000259" key="1">
    <source>
        <dbReference type="Pfam" id="PF18096"/>
    </source>
</evidence>
<dbReference type="OrthoDB" id="1000417at2"/>
<dbReference type="EMBL" id="CP041253">
    <property type="protein sequence ID" value="QDH78095.1"/>
    <property type="molecule type" value="Genomic_DNA"/>
</dbReference>
<keyword evidence="4" id="KW-1185">Reference proteome</keyword>
<evidence type="ECO:0000313" key="4">
    <source>
        <dbReference type="Proteomes" id="UP000316614"/>
    </source>
</evidence>
<dbReference type="InterPro" id="IPR029063">
    <property type="entry name" value="SAM-dependent_MTases_sf"/>
</dbReference>
<dbReference type="Gene3D" id="3.40.50.150">
    <property type="entry name" value="Vaccinia Virus protein VP39"/>
    <property type="match status" value="1"/>
</dbReference>
<protein>
    <submittedName>
        <fullName evidence="3">Class I SAM-dependent methyltransferase</fullName>
    </submittedName>
</protein>
<name>A0A514CE44_9BACT</name>
<dbReference type="Pfam" id="PF18096">
    <property type="entry name" value="Thump_like"/>
    <property type="match status" value="1"/>
</dbReference>
<organism evidence="3 4">
    <name type="scientific">Echinicola soli</name>
    <dbReference type="NCBI Taxonomy" id="2591634"/>
    <lineage>
        <taxon>Bacteria</taxon>
        <taxon>Pseudomonadati</taxon>
        <taxon>Bacteroidota</taxon>
        <taxon>Cytophagia</taxon>
        <taxon>Cytophagales</taxon>
        <taxon>Cyclobacteriaceae</taxon>
        <taxon>Echinicola</taxon>
    </lineage>
</organism>
<dbReference type="RefSeq" id="WP_141613357.1">
    <property type="nucleotide sequence ID" value="NZ_CP041253.1"/>
</dbReference>
<feature type="domain" description="PG-1098 ferredoxin-like" evidence="2">
    <location>
        <begin position="280"/>
        <end position="319"/>
    </location>
</feature>